<keyword evidence="2" id="KW-1185">Reference proteome</keyword>
<protein>
    <submittedName>
        <fullName evidence="1">Uncharacterized protein</fullName>
    </submittedName>
</protein>
<name>A0ABD2P917_9CUCU</name>
<dbReference type="Proteomes" id="UP001516400">
    <property type="component" value="Unassembled WGS sequence"/>
</dbReference>
<proteinExistence type="predicted"/>
<evidence type="ECO:0000313" key="1">
    <source>
        <dbReference type="EMBL" id="KAL3287320.1"/>
    </source>
</evidence>
<evidence type="ECO:0000313" key="2">
    <source>
        <dbReference type="Proteomes" id="UP001516400"/>
    </source>
</evidence>
<gene>
    <name evidence="1" type="ORF">HHI36_001795</name>
</gene>
<accession>A0ABD2P917</accession>
<dbReference type="EMBL" id="JABFTP020000185">
    <property type="protein sequence ID" value="KAL3287320.1"/>
    <property type="molecule type" value="Genomic_DNA"/>
</dbReference>
<dbReference type="AlphaFoldDB" id="A0ABD2P917"/>
<organism evidence="1 2">
    <name type="scientific">Cryptolaemus montrouzieri</name>
    <dbReference type="NCBI Taxonomy" id="559131"/>
    <lineage>
        <taxon>Eukaryota</taxon>
        <taxon>Metazoa</taxon>
        <taxon>Ecdysozoa</taxon>
        <taxon>Arthropoda</taxon>
        <taxon>Hexapoda</taxon>
        <taxon>Insecta</taxon>
        <taxon>Pterygota</taxon>
        <taxon>Neoptera</taxon>
        <taxon>Endopterygota</taxon>
        <taxon>Coleoptera</taxon>
        <taxon>Polyphaga</taxon>
        <taxon>Cucujiformia</taxon>
        <taxon>Coccinelloidea</taxon>
        <taxon>Coccinellidae</taxon>
        <taxon>Scymninae</taxon>
        <taxon>Scymnini</taxon>
        <taxon>Cryptolaemus</taxon>
    </lineage>
</organism>
<comment type="caution">
    <text evidence="1">The sequence shown here is derived from an EMBL/GenBank/DDBJ whole genome shotgun (WGS) entry which is preliminary data.</text>
</comment>
<sequence length="85" mass="10076">MFGKRNQLDVRKSTSKIQDPKKDLTTRIKHLKNILDNVDVSEAKGFLKQILVMFITYYMTVLYKQKVIYDNEIILEQVFLIILIL</sequence>
<reference evidence="1 2" key="1">
    <citation type="journal article" date="2021" name="BMC Biol.">
        <title>Horizontally acquired antibacterial genes associated with adaptive radiation of ladybird beetles.</title>
        <authorList>
            <person name="Li H.S."/>
            <person name="Tang X.F."/>
            <person name="Huang Y.H."/>
            <person name="Xu Z.Y."/>
            <person name="Chen M.L."/>
            <person name="Du X.Y."/>
            <person name="Qiu B.Y."/>
            <person name="Chen P.T."/>
            <person name="Zhang W."/>
            <person name="Slipinski A."/>
            <person name="Escalona H.E."/>
            <person name="Waterhouse R.M."/>
            <person name="Zwick A."/>
            <person name="Pang H."/>
        </authorList>
    </citation>
    <scope>NUCLEOTIDE SEQUENCE [LARGE SCALE GENOMIC DNA]</scope>
    <source>
        <strain evidence="1">SYSU2018</strain>
    </source>
</reference>